<gene>
    <name evidence="4" type="ORF">WICMUC_003938</name>
</gene>
<keyword evidence="5" id="KW-1185">Reference proteome</keyword>
<organism evidence="4 5">
    <name type="scientific">Wickerhamomyces mucosus</name>
    <dbReference type="NCBI Taxonomy" id="1378264"/>
    <lineage>
        <taxon>Eukaryota</taxon>
        <taxon>Fungi</taxon>
        <taxon>Dikarya</taxon>
        <taxon>Ascomycota</taxon>
        <taxon>Saccharomycotina</taxon>
        <taxon>Saccharomycetes</taxon>
        <taxon>Phaffomycetales</taxon>
        <taxon>Wickerhamomycetaceae</taxon>
        <taxon>Wickerhamomyces</taxon>
    </lineage>
</organism>
<dbReference type="InterPro" id="IPR051112">
    <property type="entry name" value="CWC26_splicing_factor"/>
</dbReference>
<name>A0A9P8TC31_9ASCO</name>
<comment type="similarity">
    <text evidence="1">Belongs to the CWC26 family.</text>
</comment>
<dbReference type="PANTHER" id="PTHR31809">
    <property type="entry name" value="BUD13 HOMOLOG"/>
    <property type="match status" value="1"/>
</dbReference>
<evidence type="ECO:0000256" key="3">
    <source>
        <dbReference type="SAM" id="MobiDB-lite"/>
    </source>
</evidence>
<feature type="compositionally biased region" description="Basic and acidic residues" evidence="3">
    <location>
        <begin position="17"/>
        <end position="26"/>
    </location>
</feature>
<protein>
    <recommendedName>
        <fullName evidence="2">Pre-mRNA-splicing factor CWC26</fullName>
    </recommendedName>
</protein>
<dbReference type="GO" id="GO:0000398">
    <property type="term" value="P:mRNA splicing, via spliceosome"/>
    <property type="evidence" value="ECO:0007669"/>
    <property type="project" value="TreeGrafter"/>
</dbReference>
<dbReference type="PANTHER" id="PTHR31809:SF0">
    <property type="entry name" value="BUD13 HOMOLOG"/>
    <property type="match status" value="1"/>
</dbReference>
<dbReference type="OrthoDB" id="6022at2759"/>
<dbReference type="Pfam" id="PF09736">
    <property type="entry name" value="Bud13"/>
    <property type="match status" value="1"/>
</dbReference>
<dbReference type="GO" id="GO:0005684">
    <property type="term" value="C:U2-type spliceosomal complex"/>
    <property type="evidence" value="ECO:0007669"/>
    <property type="project" value="TreeGrafter"/>
</dbReference>
<comment type="caution">
    <text evidence="4">The sequence shown here is derived from an EMBL/GenBank/DDBJ whole genome shotgun (WGS) entry which is preliminary data.</text>
</comment>
<reference evidence="4" key="1">
    <citation type="journal article" date="2021" name="Open Biol.">
        <title>Shared evolutionary footprints suggest mitochondrial oxidative damage underlies multiple complex I losses in fungi.</title>
        <authorList>
            <person name="Schikora-Tamarit M.A."/>
            <person name="Marcet-Houben M."/>
            <person name="Nosek J."/>
            <person name="Gabaldon T."/>
        </authorList>
    </citation>
    <scope>NUCLEOTIDE SEQUENCE</scope>
    <source>
        <strain evidence="4">CBS6341</strain>
    </source>
</reference>
<dbReference type="EMBL" id="JAEUBF010001058">
    <property type="protein sequence ID" value="KAH3673025.1"/>
    <property type="molecule type" value="Genomic_DNA"/>
</dbReference>
<evidence type="ECO:0000313" key="5">
    <source>
        <dbReference type="Proteomes" id="UP000769528"/>
    </source>
</evidence>
<evidence type="ECO:0000256" key="2">
    <source>
        <dbReference type="ARBA" id="ARBA00020644"/>
    </source>
</evidence>
<dbReference type="Proteomes" id="UP000769528">
    <property type="component" value="Unassembled WGS sequence"/>
</dbReference>
<dbReference type="AlphaFoldDB" id="A0A9P8TC31"/>
<proteinExistence type="inferred from homology"/>
<dbReference type="GO" id="GO:0070274">
    <property type="term" value="C:RES complex"/>
    <property type="evidence" value="ECO:0007669"/>
    <property type="project" value="TreeGrafter"/>
</dbReference>
<evidence type="ECO:0000313" key="4">
    <source>
        <dbReference type="EMBL" id="KAH3673025.1"/>
    </source>
</evidence>
<reference evidence="4" key="2">
    <citation type="submission" date="2021-01" db="EMBL/GenBank/DDBJ databases">
        <authorList>
            <person name="Schikora-Tamarit M.A."/>
        </authorList>
    </citation>
    <scope>NUCLEOTIDE SEQUENCE</scope>
    <source>
        <strain evidence="4">CBS6341</strain>
    </source>
</reference>
<dbReference type="GO" id="GO:0003723">
    <property type="term" value="F:RNA binding"/>
    <property type="evidence" value="ECO:0007669"/>
    <property type="project" value="TreeGrafter"/>
</dbReference>
<evidence type="ECO:0000256" key="1">
    <source>
        <dbReference type="ARBA" id="ARBA00011069"/>
    </source>
</evidence>
<dbReference type="InterPro" id="IPR018609">
    <property type="entry name" value="Bud13"/>
</dbReference>
<accession>A0A9P8TC31</accession>
<sequence length="311" mass="35641">MSLADYLAKNYLSSGSETKKSKNKDDKKRKKKAETVLSSNLIVHDDGFGVHTKRIKNDARGDNQIGIDDDAEVTDIPILKSIPKPSGWKIVGTDEIVNKLPLKEERESTPRMQSGAKAGLQTGAEVAEQIRLKREKELKYLQENSADLLGKNSETIHRDKSGRIIDINAKLKEDELRKEREKKAHEQRLKDLNMGLIQKLELEEQKLKLNKSKDVGITKYANDEELNAELKQKELEDDPLLAFKPTKTSKYVSKTGRKLYQSGFPENRFNIVPGHRWDGVDRSNGFEKAWFKKQAEVQRKEKLSYTMQEDY</sequence>
<feature type="region of interest" description="Disordered" evidence="3">
    <location>
        <begin position="14"/>
        <end position="34"/>
    </location>
</feature>